<gene>
    <name evidence="1" type="ORF">Pla133_12980</name>
</gene>
<dbReference type="RefSeq" id="WP_145063586.1">
    <property type="nucleotide sequence ID" value="NZ_CP036287.1"/>
</dbReference>
<keyword evidence="2" id="KW-1185">Reference proteome</keyword>
<sequence>MIHFRLPHPSTLFVQRLCSFTLCACVLGCISVRGPQFDLEDAKRVELGMTKAEVVEILGSEPSDTAIDATGELWMWIRVVVTPTSSSAKSFSVKFQGDRVVFINR</sequence>
<evidence type="ECO:0000313" key="1">
    <source>
        <dbReference type="EMBL" id="QDU66232.1"/>
    </source>
</evidence>
<dbReference type="Proteomes" id="UP000316921">
    <property type="component" value="Chromosome"/>
</dbReference>
<reference evidence="1 2" key="1">
    <citation type="submission" date="2019-02" db="EMBL/GenBank/DDBJ databases">
        <title>Deep-cultivation of Planctomycetes and their phenomic and genomic characterization uncovers novel biology.</title>
        <authorList>
            <person name="Wiegand S."/>
            <person name="Jogler M."/>
            <person name="Boedeker C."/>
            <person name="Pinto D."/>
            <person name="Vollmers J."/>
            <person name="Rivas-Marin E."/>
            <person name="Kohn T."/>
            <person name="Peeters S.H."/>
            <person name="Heuer A."/>
            <person name="Rast P."/>
            <person name="Oberbeckmann S."/>
            <person name="Bunk B."/>
            <person name="Jeske O."/>
            <person name="Meyerdierks A."/>
            <person name="Storesund J.E."/>
            <person name="Kallscheuer N."/>
            <person name="Luecker S."/>
            <person name="Lage O.M."/>
            <person name="Pohl T."/>
            <person name="Merkel B.J."/>
            <person name="Hornburger P."/>
            <person name="Mueller R.-W."/>
            <person name="Bruemmer F."/>
            <person name="Labrenz M."/>
            <person name="Spormann A.M."/>
            <person name="Op den Camp H."/>
            <person name="Overmann J."/>
            <person name="Amann R."/>
            <person name="Jetten M.S.M."/>
            <person name="Mascher T."/>
            <person name="Medema M.H."/>
            <person name="Devos D.P."/>
            <person name="Kaster A.-K."/>
            <person name="Ovreas L."/>
            <person name="Rohde M."/>
            <person name="Galperin M.Y."/>
            <person name="Jogler C."/>
        </authorList>
    </citation>
    <scope>NUCLEOTIDE SEQUENCE [LARGE SCALE GENOMIC DNA]</scope>
    <source>
        <strain evidence="1 2">Pla133</strain>
    </source>
</reference>
<organism evidence="1 2">
    <name type="scientific">Engelhardtia mirabilis</name>
    <dbReference type="NCBI Taxonomy" id="2528011"/>
    <lineage>
        <taxon>Bacteria</taxon>
        <taxon>Pseudomonadati</taxon>
        <taxon>Planctomycetota</taxon>
        <taxon>Planctomycetia</taxon>
        <taxon>Planctomycetia incertae sedis</taxon>
        <taxon>Engelhardtia</taxon>
    </lineage>
</organism>
<accession>A0A518BGY2</accession>
<name>A0A518BGY2_9BACT</name>
<proteinExistence type="predicted"/>
<dbReference type="EMBL" id="CP036287">
    <property type="protein sequence ID" value="QDU66232.1"/>
    <property type="molecule type" value="Genomic_DNA"/>
</dbReference>
<evidence type="ECO:0008006" key="3">
    <source>
        <dbReference type="Google" id="ProtNLM"/>
    </source>
</evidence>
<dbReference type="KEGG" id="pbap:Pla133_12980"/>
<dbReference type="AlphaFoldDB" id="A0A518BGY2"/>
<protein>
    <recommendedName>
        <fullName evidence="3">Lipoprotein SmpA/OmlA domain-containing protein</fullName>
    </recommendedName>
</protein>
<evidence type="ECO:0000313" key="2">
    <source>
        <dbReference type="Proteomes" id="UP000316921"/>
    </source>
</evidence>